<evidence type="ECO:0000313" key="1">
    <source>
        <dbReference type="EMBL" id="KCV70683.1"/>
    </source>
</evidence>
<gene>
    <name evidence="1" type="ORF">H696_03037</name>
</gene>
<name>A0A058Z9S6_FONAL</name>
<dbReference type="Proteomes" id="UP000030693">
    <property type="component" value="Unassembled WGS sequence"/>
</dbReference>
<dbReference type="RefSeq" id="XP_009495199.1">
    <property type="nucleotide sequence ID" value="XM_009496924.1"/>
</dbReference>
<evidence type="ECO:0000313" key="2">
    <source>
        <dbReference type="Proteomes" id="UP000030693"/>
    </source>
</evidence>
<dbReference type="EMBL" id="KB932204">
    <property type="protein sequence ID" value="KCV70683.1"/>
    <property type="molecule type" value="Genomic_DNA"/>
</dbReference>
<accession>A0A058Z9S6</accession>
<sequence>MRLRRGLPALLAFAFITGAFLGAVVIGSLYADRERDQIIITRADTPMEAAARVAGCLGRAPGAGGELDEMPLGPAKLLRMVRPALSLGVCEVSPSTLRHRILNHAVQGSAACRPSIRLATIPVECPFPGDLLMGSEENRQALLAKGRSEADLMLVASEADREVRLNGQTLLGLTTPGTIAMCGNTFQAARCAG</sequence>
<organism evidence="1">
    <name type="scientific">Fonticula alba</name>
    <name type="common">Slime mold</name>
    <dbReference type="NCBI Taxonomy" id="691883"/>
    <lineage>
        <taxon>Eukaryota</taxon>
        <taxon>Rotosphaerida</taxon>
        <taxon>Fonticulaceae</taxon>
        <taxon>Fonticula</taxon>
    </lineage>
</organism>
<keyword evidence="2" id="KW-1185">Reference proteome</keyword>
<dbReference type="GeneID" id="20527762"/>
<reference evidence="1" key="1">
    <citation type="submission" date="2013-04" db="EMBL/GenBank/DDBJ databases">
        <title>The Genome Sequence of Fonticula alba ATCC 38817.</title>
        <authorList>
            <consortium name="The Broad Institute Genomics Platform"/>
            <person name="Russ C."/>
            <person name="Cuomo C."/>
            <person name="Burger G."/>
            <person name="Gray M.W."/>
            <person name="Holland P.W.H."/>
            <person name="King N."/>
            <person name="Lang F.B.F."/>
            <person name="Roger A.J."/>
            <person name="Ruiz-Trillo I."/>
            <person name="Brown M."/>
            <person name="Walker B."/>
            <person name="Young S."/>
            <person name="Zeng Q."/>
            <person name="Gargeya S."/>
            <person name="Fitzgerald M."/>
            <person name="Haas B."/>
            <person name="Abouelleil A."/>
            <person name="Allen A.W."/>
            <person name="Alvarado L."/>
            <person name="Arachchi H.M."/>
            <person name="Berlin A.M."/>
            <person name="Chapman S.B."/>
            <person name="Gainer-Dewar J."/>
            <person name="Goldberg J."/>
            <person name="Griggs A."/>
            <person name="Gujja S."/>
            <person name="Hansen M."/>
            <person name="Howarth C."/>
            <person name="Imamovic A."/>
            <person name="Ireland A."/>
            <person name="Larimer J."/>
            <person name="McCowan C."/>
            <person name="Murphy C."/>
            <person name="Pearson M."/>
            <person name="Poon T.W."/>
            <person name="Priest M."/>
            <person name="Roberts A."/>
            <person name="Saif S."/>
            <person name="Shea T."/>
            <person name="Sisk P."/>
            <person name="Sykes S."/>
            <person name="Wortman J."/>
            <person name="Nusbaum C."/>
            <person name="Birren B."/>
        </authorList>
    </citation>
    <scope>NUCLEOTIDE SEQUENCE [LARGE SCALE GENOMIC DNA]</scope>
    <source>
        <strain evidence="1">ATCC 38817</strain>
    </source>
</reference>
<protein>
    <submittedName>
        <fullName evidence="1">Uncharacterized protein</fullName>
    </submittedName>
</protein>
<proteinExistence type="predicted"/>
<dbReference type="AlphaFoldDB" id="A0A058Z9S6"/>